<evidence type="ECO:0000256" key="4">
    <source>
        <dbReference type="ARBA" id="ARBA00048819"/>
    </source>
</evidence>
<comment type="function">
    <text evidence="5">ATP-dependent carboxylate-amine ligase which exhibits weak glutamate--cysteine ligase activity.</text>
</comment>
<dbReference type="Pfam" id="PF04107">
    <property type="entry name" value="GCS2"/>
    <property type="match status" value="1"/>
</dbReference>
<gene>
    <name evidence="6" type="ORF">GCM10011354_25620</name>
</gene>
<dbReference type="InterPro" id="IPR050141">
    <property type="entry name" value="GCL_type2/YbdK_subfam"/>
</dbReference>
<keyword evidence="3 5" id="KW-0067">ATP-binding</keyword>
<dbReference type="InterPro" id="IPR014746">
    <property type="entry name" value="Gln_synth/guanido_kin_cat_dom"/>
</dbReference>
<dbReference type="InterPro" id="IPR011793">
    <property type="entry name" value="YbdK"/>
</dbReference>
<reference evidence="6" key="2">
    <citation type="submission" date="2020-09" db="EMBL/GenBank/DDBJ databases">
        <authorList>
            <person name="Sun Q."/>
            <person name="Zhou Y."/>
        </authorList>
    </citation>
    <scope>NUCLEOTIDE SEQUENCE</scope>
    <source>
        <strain evidence="6">CGMCC 1.14988</strain>
    </source>
</reference>
<dbReference type="GO" id="GO:0042398">
    <property type="term" value="P:modified amino acid biosynthetic process"/>
    <property type="evidence" value="ECO:0007669"/>
    <property type="project" value="InterPro"/>
</dbReference>
<evidence type="ECO:0000256" key="5">
    <source>
        <dbReference type="HAMAP-Rule" id="MF_01609"/>
    </source>
</evidence>
<dbReference type="AlphaFoldDB" id="A0A8J3EVA8"/>
<dbReference type="GO" id="GO:0005524">
    <property type="term" value="F:ATP binding"/>
    <property type="evidence" value="ECO:0007669"/>
    <property type="project" value="UniProtKB-KW"/>
</dbReference>
<accession>A0A8J3EVA8</accession>
<evidence type="ECO:0000256" key="2">
    <source>
        <dbReference type="ARBA" id="ARBA00022741"/>
    </source>
</evidence>
<keyword evidence="2 5" id="KW-0547">Nucleotide-binding</keyword>
<dbReference type="PANTHER" id="PTHR36510">
    <property type="entry name" value="GLUTAMATE--CYSTEINE LIGASE 2-RELATED"/>
    <property type="match status" value="1"/>
</dbReference>
<dbReference type="NCBIfam" id="NF010041">
    <property type="entry name" value="PRK13517.1-1"/>
    <property type="match status" value="1"/>
</dbReference>
<dbReference type="GO" id="GO:0004357">
    <property type="term" value="F:glutamate-cysteine ligase activity"/>
    <property type="evidence" value="ECO:0007669"/>
    <property type="project" value="UniProtKB-EC"/>
</dbReference>
<dbReference type="EC" id="6.3.2.2" evidence="5"/>
<sequence>MAGTERLTVGAEEEYHLVDADRGVLVSAADAVLEHLDHEAYEHELQRSMVETHSGVHVALGDLRADLAARRRALRTVADAHGASLVASGTVPLSDWREQRMSGDERYQRLRAEHGTLAEEQIVCGCHVHVGVPDRATALQVVPHVLPWLPVLLALSSSSPFWQGLDTGYASFRTPLWGRWPTAGFPPTLTDVAAYERLAASLVETGTVIDRKQLYWFVRPSEQFPTLEFRVADACTRLDETVLQAALCRGLVATALERLERGVDAPEPPPALLDAALWRASRSGLGDQLIDPVGAVCVPAPELVRRLVDELAGALDRHGDLDLVHDHVQRMLVEGTSAERQRAAVAVRGRLEDAVARLVQETDPDGAGAA</sequence>
<name>A0A8J3EVA8_9ACTN</name>
<dbReference type="NCBIfam" id="TIGR02050">
    <property type="entry name" value="gshA_cyan_rel"/>
    <property type="match status" value="1"/>
</dbReference>
<dbReference type="SUPFAM" id="SSF55931">
    <property type="entry name" value="Glutamine synthetase/guanido kinase"/>
    <property type="match status" value="1"/>
</dbReference>
<dbReference type="Proteomes" id="UP000650511">
    <property type="component" value="Unassembled WGS sequence"/>
</dbReference>
<keyword evidence="1 5" id="KW-0436">Ligase</keyword>
<proteinExistence type="inferred from homology"/>
<protein>
    <recommendedName>
        <fullName evidence="5">Putative glutamate--cysteine ligase 2</fullName>
        <ecNumber evidence="5">6.3.2.2</ecNumber>
    </recommendedName>
    <alternativeName>
        <fullName evidence="5">Gamma-glutamylcysteine synthetase 2</fullName>
        <shortName evidence="5">GCS 2</shortName>
        <shortName evidence="5">Gamma-GCS 2</shortName>
    </alternativeName>
</protein>
<comment type="catalytic activity">
    <reaction evidence="4 5">
        <text>L-cysteine + L-glutamate + ATP = gamma-L-glutamyl-L-cysteine + ADP + phosphate + H(+)</text>
        <dbReference type="Rhea" id="RHEA:13285"/>
        <dbReference type="ChEBI" id="CHEBI:15378"/>
        <dbReference type="ChEBI" id="CHEBI:29985"/>
        <dbReference type="ChEBI" id="CHEBI:30616"/>
        <dbReference type="ChEBI" id="CHEBI:35235"/>
        <dbReference type="ChEBI" id="CHEBI:43474"/>
        <dbReference type="ChEBI" id="CHEBI:58173"/>
        <dbReference type="ChEBI" id="CHEBI:456216"/>
        <dbReference type="EC" id="6.3.2.2"/>
    </reaction>
</comment>
<dbReference type="InterPro" id="IPR006336">
    <property type="entry name" value="GCS2"/>
</dbReference>
<dbReference type="RefSeq" id="WP_165404179.1">
    <property type="nucleotide sequence ID" value="NZ_BMHA01000009.1"/>
</dbReference>
<evidence type="ECO:0000313" key="7">
    <source>
        <dbReference type="Proteomes" id="UP000650511"/>
    </source>
</evidence>
<keyword evidence="7" id="KW-1185">Reference proteome</keyword>
<dbReference type="HAMAP" id="MF_01609">
    <property type="entry name" value="Glu_cys_ligase_2"/>
    <property type="match status" value="1"/>
</dbReference>
<dbReference type="PANTHER" id="PTHR36510:SF1">
    <property type="entry name" value="GLUTAMATE--CYSTEINE LIGASE 2-RELATED"/>
    <property type="match status" value="1"/>
</dbReference>
<dbReference type="Gene3D" id="3.30.590.20">
    <property type="match status" value="1"/>
</dbReference>
<evidence type="ECO:0000313" key="6">
    <source>
        <dbReference type="EMBL" id="GGI07744.1"/>
    </source>
</evidence>
<evidence type="ECO:0000256" key="3">
    <source>
        <dbReference type="ARBA" id="ARBA00022840"/>
    </source>
</evidence>
<reference evidence="6" key="1">
    <citation type="journal article" date="2014" name="Int. J. Syst. Evol. Microbiol.">
        <title>Complete genome sequence of Corynebacterium casei LMG S-19264T (=DSM 44701T), isolated from a smear-ripened cheese.</title>
        <authorList>
            <consortium name="US DOE Joint Genome Institute (JGI-PGF)"/>
            <person name="Walter F."/>
            <person name="Albersmeier A."/>
            <person name="Kalinowski J."/>
            <person name="Ruckert C."/>
        </authorList>
    </citation>
    <scope>NUCLEOTIDE SEQUENCE</scope>
    <source>
        <strain evidence="6">CGMCC 1.14988</strain>
    </source>
</reference>
<evidence type="ECO:0000256" key="1">
    <source>
        <dbReference type="ARBA" id="ARBA00022598"/>
    </source>
</evidence>
<comment type="caution">
    <text evidence="6">The sequence shown here is derived from an EMBL/GenBank/DDBJ whole genome shotgun (WGS) entry which is preliminary data.</text>
</comment>
<comment type="similarity">
    <text evidence="5">Belongs to the glutamate--cysteine ligase type 2 family. YbdK subfamily.</text>
</comment>
<dbReference type="EMBL" id="BMHA01000009">
    <property type="protein sequence ID" value="GGI07744.1"/>
    <property type="molecule type" value="Genomic_DNA"/>
</dbReference>
<organism evidence="6 7">
    <name type="scientific">Egicoccus halophilus</name>
    <dbReference type="NCBI Taxonomy" id="1670830"/>
    <lineage>
        <taxon>Bacteria</taxon>
        <taxon>Bacillati</taxon>
        <taxon>Actinomycetota</taxon>
        <taxon>Nitriliruptoria</taxon>
        <taxon>Egicoccales</taxon>
        <taxon>Egicoccaceae</taxon>
        <taxon>Egicoccus</taxon>
    </lineage>
</organism>